<dbReference type="PROSITE" id="PS51904">
    <property type="entry name" value="GLYCOSYL_HYDROL_F25_2"/>
    <property type="match status" value="1"/>
</dbReference>
<dbReference type="PANTHER" id="PTHR34135">
    <property type="entry name" value="LYSOZYME"/>
    <property type="match status" value="1"/>
</dbReference>
<dbReference type="AlphaFoldDB" id="A0A4Y8ZP38"/>
<dbReference type="GO" id="GO:0016998">
    <property type="term" value="P:cell wall macromolecule catabolic process"/>
    <property type="evidence" value="ECO:0007669"/>
    <property type="project" value="InterPro"/>
</dbReference>
<protein>
    <submittedName>
        <fullName evidence="4">Lysozyme</fullName>
    </submittedName>
</protein>
<accession>A0A4Y8ZP38</accession>
<evidence type="ECO:0000256" key="1">
    <source>
        <dbReference type="ARBA" id="ARBA00010646"/>
    </source>
</evidence>
<dbReference type="SMART" id="SM00641">
    <property type="entry name" value="Glyco_25"/>
    <property type="match status" value="1"/>
</dbReference>
<proteinExistence type="inferred from homology"/>
<evidence type="ECO:0000313" key="5">
    <source>
        <dbReference type="Proteomes" id="UP000298213"/>
    </source>
</evidence>
<dbReference type="InterPro" id="IPR002053">
    <property type="entry name" value="Glyco_hydro_25"/>
</dbReference>
<dbReference type="SUPFAM" id="SSF51445">
    <property type="entry name" value="(Trans)glycosidases"/>
    <property type="match status" value="1"/>
</dbReference>
<organism evidence="4 5">
    <name type="scientific">Sphingomonas parva</name>
    <dbReference type="NCBI Taxonomy" id="2555898"/>
    <lineage>
        <taxon>Bacteria</taxon>
        <taxon>Pseudomonadati</taxon>
        <taxon>Pseudomonadota</taxon>
        <taxon>Alphaproteobacteria</taxon>
        <taxon>Sphingomonadales</taxon>
        <taxon>Sphingomonadaceae</taxon>
        <taxon>Sphingomonas</taxon>
    </lineage>
</organism>
<dbReference type="InterPro" id="IPR018077">
    <property type="entry name" value="Glyco_hydro_fam25_subgr"/>
</dbReference>
<keyword evidence="3" id="KW-0326">Glycosidase</keyword>
<dbReference type="RefSeq" id="WP_135087531.1">
    <property type="nucleotide sequence ID" value="NZ_SPDV01000025.1"/>
</dbReference>
<sequence>MRTLRLALLLLLAAALLALVAWRLAIRWHPSERTYPLQGIDVSHHQGAIDWTALPAQGVDFAYLKASEGGDHRDRRFHANRRGAAAAGIPHGAYHFFTLCRGGAAQAANFLAAISADPTLLPPAVDLEFGGNCAARPDRAALLRELAAFLAPVEARTGRRAILYVTEEFEAAYRISEASDRPLWLRRLLRRPAYGTRPWRIWQASSFRALRGIDGRVDWNVVDGACGLAALAAPCPPASSGGHSAS</sequence>
<gene>
    <name evidence="4" type="ORF">E2493_13190</name>
</gene>
<keyword evidence="2" id="KW-0378">Hydrolase</keyword>
<evidence type="ECO:0000256" key="2">
    <source>
        <dbReference type="ARBA" id="ARBA00022801"/>
    </source>
</evidence>
<dbReference type="PANTHER" id="PTHR34135:SF2">
    <property type="entry name" value="LYSOZYME"/>
    <property type="match status" value="1"/>
</dbReference>
<evidence type="ECO:0000313" key="4">
    <source>
        <dbReference type="EMBL" id="TFI57778.1"/>
    </source>
</evidence>
<dbReference type="InterPro" id="IPR017853">
    <property type="entry name" value="GH"/>
</dbReference>
<comment type="caution">
    <text evidence="4">The sequence shown here is derived from an EMBL/GenBank/DDBJ whole genome shotgun (WGS) entry which is preliminary data.</text>
</comment>
<keyword evidence="5" id="KW-1185">Reference proteome</keyword>
<name>A0A4Y8ZP38_9SPHN</name>
<dbReference type="GO" id="GO:0009253">
    <property type="term" value="P:peptidoglycan catabolic process"/>
    <property type="evidence" value="ECO:0007669"/>
    <property type="project" value="InterPro"/>
</dbReference>
<dbReference type="EMBL" id="SPDV01000025">
    <property type="protein sequence ID" value="TFI57778.1"/>
    <property type="molecule type" value="Genomic_DNA"/>
</dbReference>
<dbReference type="GO" id="GO:0016052">
    <property type="term" value="P:carbohydrate catabolic process"/>
    <property type="evidence" value="ECO:0007669"/>
    <property type="project" value="TreeGrafter"/>
</dbReference>
<comment type="similarity">
    <text evidence="1">Belongs to the glycosyl hydrolase 25 family.</text>
</comment>
<dbReference type="Gene3D" id="3.20.20.80">
    <property type="entry name" value="Glycosidases"/>
    <property type="match status" value="1"/>
</dbReference>
<dbReference type="Pfam" id="PF01183">
    <property type="entry name" value="Glyco_hydro_25"/>
    <property type="match status" value="1"/>
</dbReference>
<dbReference type="GO" id="GO:0003796">
    <property type="term" value="F:lysozyme activity"/>
    <property type="evidence" value="ECO:0007669"/>
    <property type="project" value="InterPro"/>
</dbReference>
<dbReference type="Proteomes" id="UP000298213">
    <property type="component" value="Unassembled WGS sequence"/>
</dbReference>
<evidence type="ECO:0000256" key="3">
    <source>
        <dbReference type="ARBA" id="ARBA00023295"/>
    </source>
</evidence>
<reference evidence="4 5" key="1">
    <citation type="submission" date="2019-03" db="EMBL/GenBank/DDBJ databases">
        <title>Genome sequence of Sphingomonas sp. 17J27-24.</title>
        <authorList>
            <person name="Kim M."/>
            <person name="Maeng S."/>
            <person name="Sathiyaraj S."/>
        </authorList>
    </citation>
    <scope>NUCLEOTIDE SEQUENCE [LARGE SCALE GENOMIC DNA]</scope>
    <source>
        <strain evidence="4 5">17J27-24</strain>
    </source>
</reference>
<dbReference type="OrthoDB" id="9798192at2"/>